<dbReference type="Gene3D" id="3.80.10.10">
    <property type="entry name" value="Ribonuclease Inhibitor"/>
    <property type="match status" value="1"/>
</dbReference>
<sequence>MHMDSITSMHRTWSQPQHSPLPSLQQHRELQQHSPVSPHPHQTAYLTKARTNPHHTPLFIPEILEPVLSLLDQKSLLASRLVCSTWAAIARPCLSLEAIWRDCSLSEAKIVCLERLARTDTLVVQYHPKITSSTTTPSSAVGAEEDKEKDKDSILFGDMTPPLATLQQTARVKKLVLKDAYDFHTRLEVFLDVFPTLSTLVLDGLIKGPLRIDILLASCPSLKTLSVEYVLTDHVLWGPPPSPRSIVTQQQQQQFLGESLMEYISQPFAPPPPLQRGYGLQTLILRHAMSSQSIIQSMLQALPSLLSLEIRFLKISNLQLVNPPAFHRPAFYRCLSGSCPNLQHLHFSIFQRPLLVSDSMVMCEALPTLTGLGFPCQDLESYRQSISMGVGETDAGGGVVGPDTPRLGVLEFYVNHLTRLELLAYRYLQEDSLISNLHAFLTEAVHLRHLIAPKVNYWMEFLEMKGVQPSNGDGVPIARPTTNGQHHYQHQHPATSIMSAAASGANNSQWSASKTKTWGWACRNLETLHLGFKVKETYTPNDHSDSSGPKKHVITDESRILFGFIARNCPQLKDLHIRKYSLDLSLEGGLCLLTQLRELERLVIWSQTKGFRLREQDVDWIGYNGVTDVFVTGEAATTTAVTPTTSTSTTSQSTIAIATGTGTRAGTNPTNASTVPSTTTPTITVAVHNVTAQSNNSTNSSNRNPNSSTTTINPINSDTGNTKKGSRKRIKKFFRGLSSSSSSSSSSIPPKTRPQQHVPVIQKRPTEFYTNMPLKVMAVFKTDDDWFAEITLNKSAIGWTNLVVATNVSSTGSFSSPSSSSLSTPSPSSSQDGQQAAPLFAQKDQSAYRCWPHLRTMVWAIDPINIFHDERASKVFSKLRPDIIFKVQQYLEW</sequence>
<name>A0A197KCQ4_9FUNG</name>
<feature type="region of interest" description="Disordered" evidence="1">
    <location>
        <begin position="691"/>
        <end position="764"/>
    </location>
</feature>
<dbReference type="Proteomes" id="UP000078512">
    <property type="component" value="Unassembled WGS sequence"/>
</dbReference>
<evidence type="ECO:0000313" key="2">
    <source>
        <dbReference type="EMBL" id="OAQ35280.1"/>
    </source>
</evidence>
<feature type="compositionally biased region" description="Basic residues" evidence="1">
    <location>
        <begin position="724"/>
        <end position="734"/>
    </location>
</feature>
<dbReference type="InterPro" id="IPR036047">
    <property type="entry name" value="F-box-like_dom_sf"/>
</dbReference>
<feature type="region of interest" description="Disordered" evidence="1">
    <location>
        <begin position="1"/>
        <end position="42"/>
    </location>
</feature>
<evidence type="ECO:0000313" key="3">
    <source>
        <dbReference type="Proteomes" id="UP000078512"/>
    </source>
</evidence>
<dbReference type="CDD" id="cd09917">
    <property type="entry name" value="F-box_SF"/>
    <property type="match status" value="1"/>
</dbReference>
<feature type="compositionally biased region" description="Low complexity" evidence="1">
    <location>
        <begin position="738"/>
        <end position="747"/>
    </location>
</feature>
<dbReference type="OrthoDB" id="2399390at2759"/>
<dbReference type="SUPFAM" id="SSF52047">
    <property type="entry name" value="RNI-like"/>
    <property type="match status" value="1"/>
</dbReference>
<proteinExistence type="predicted"/>
<evidence type="ECO:0008006" key="4">
    <source>
        <dbReference type="Google" id="ProtNLM"/>
    </source>
</evidence>
<reference evidence="2 3" key="1">
    <citation type="submission" date="2016-05" db="EMBL/GenBank/DDBJ databases">
        <title>Genome sequencing reveals origins of a unique bacterial endosymbiosis in the earliest lineages of terrestrial Fungi.</title>
        <authorList>
            <consortium name="DOE Joint Genome Institute"/>
            <person name="Uehling J."/>
            <person name="Gryganskyi A."/>
            <person name="Hameed K."/>
            <person name="Tschaplinski T."/>
            <person name="Misztal P."/>
            <person name="Wu S."/>
            <person name="Desiro A."/>
            <person name="Vande Pol N."/>
            <person name="Du Z.-Y."/>
            <person name="Zienkiewicz A."/>
            <person name="Zienkiewicz K."/>
            <person name="Morin E."/>
            <person name="Tisserant E."/>
            <person name="Splivallo R."/>
            <person name="Hainaut M."/>
            <person name="Henrissat B."/>
            <person name="Ohm R."/>
            <person name="Kuo A."/>
            <person name="Yan J."/>
            <person name="Lipzen A."/>
            <person name="Nolan M."/>
            <person name="Labutti K."/>
            <person name="Barry K."/>
            <person name="Goldstein A."/>
            <person name="Labbe J."/>
            <person name="Schadt C."/>
            <person name="Tuskan G."/>
            <person name="Grigoriev I."/>
            <person name="Martin F."/>
            <person name="Vilgalys R."/>
            <person name="Bonito G."/>
        </authorList>
    </citation>
    <scope>NUCLEOTIDE SEQUENCE [LARGE SCALE GENOMIC DNA]</scope>
    <source>
        <strain evidence="2 3">AG-77</strain>
    </source>
</reference>
<evidence type="ECO:0000256" key="1">
    <source>
        <dbReference type="SAM" id="MobiDB-lite"/>
    </source>
</evidence>
<keyword evidence="3" id="KW-1185">Reference proteome</keyword>
<feature type="compositionally biased region" description="Polar residues" evidence="1">
    <location>
        <begin position="1"/>
        <end position="13"/>
    </location>
</feature>
<protein>
    <recommendedName>
        <fullName evidence="4">F-box domain-containing protein</fullName>
    </recommendedName>
</protein>
<dbReference type="AlphaFoldDB" id="A0A197KCQ4"/>
<feature type="compositionally biased region" description="Low complexity" evidence="1">
    <location>
        <begin position="14"/>
        <end position="25"/>
    </location>
</feature>
<accession>A0A197KCQ4</accession>
<gene>
    <name evidence="2" type="ORF">K457DRAFT_898443</name>
</gene>
<dbReference type="SUPFAM" id="SSF81383">
    <property type="entry name" value="F-box domain"/>
    <property type="match status" value="1"/>
</dbReference>
<feature type="compositionally biased region" description="Low complexity" evidence="1">
    <location>
        <begin position="694"/>
        <end position="717"/>
    </location>
</feature>
<dbReference type="InterPro" id="IPR032675">
    <property type="entry name" value="LRR_dom_sf"/>
</dbReference>
<feature type="compositionally biased region" description="Low complexity" evidence="1">
    <location>
        <begin position="813"/>
        <end position="830"/>
    </location>
</feature>
<organism evidence="2 3">
    <name type="scientific">Linnemannia elongata AG-77</name>
    <dbReference type="NCBI Taxonomy" id="1314771"/>
    <lineage>
        <taxon>Eukaryota</taxon>
        <taxon>Fungi</taxon>
        <taxon>Fungi incertae sedis</taxon>
        <taxon>Mucoromycota</taxon>
        <taxon>Mortierellomycotina</taxon>
        <taxon>Mortierellomycetes</taxon>
        <taxon>Mortierellales</taxon>
        <taxon>Mortierellaceae</taxon>
        <taxon>Linnemannia</taxon>
    </lineage>
</organism>
<feature type="region of interest" description="Disordered" evidence="1">
    <location>
        <begin position="813"/>
        <end position="837"/>
    </location>
</feature>
<feature type="region of interest" description="Disordered" evidence="1">
    <location>
        <begin position="659"/>
        <end position="679"/>
    </location>
</feature>
<dbReference type="EMBL" id="KV442015">
    <property type="protein sequence ID" value="OAQ35280.1"/>
    <property type="molecule type" value="Genomic_DNA"/>
</dbReference>